<dbReference type="AlphaFoldDB" id="I7AMW1"/>
<dbReference type="EMBL" id="CP003522">
    <property type="protein sequence ID" value="AFN83084.1"/>
    <property type="molecule type" value="Genomic_DNA"/>
</dbReference>
<gene>
    <name evidence="1" type="ordered locus">EROM_051540</name>
</gene>
<dbReference type="KEGG" id="ero:EROM_051540"/>
<protein>
    <submittedName>
        <fullName evidence="1">Uncharacterized protein</fullName>
    </submittedName>
</protein>
<name>I7AMW1_ENCRO</name>
<proteinExistence type="predicted"/>
<sequence length="228" mass="26218">MGMQEKTLLLVVGNKEMSMLSGTSQAYVLSSDKGYGVKRVSPSNTFIVKRGNKYIKIDYVLELVENPLDLEKIYHLIPPSSIWNLLPPVDLKSHFYLGDGQVRLVEKELKLLKLNDGHVRISYKDMADIVCYMSSIRDRDDFDLKMDIYPHLVKEWALENFTGDSTEIGLYCLLGCDEENDMTSFLKRWEDSSPNEINIEGLVRQVNSTFIIQEKKARLQQYLNKLIG</sequence>
<dbReference type="GeneID" id="20521386"/>
<dbReference type="VEuPathDB" id="MicrosporidiaDB:EROM_051540"/>
<evidence type="ECO:0000313" key="1">
    <source>
        <dbReference type="EMBL" id="AFN83084.1"/>
    </source>
</evidence>
<evidence type="ECO:0000313" key="2">
    <source>
        <dbReference type="Proteomes" id="UP000010094"/>
    </source>
</evidence>
<dbReference type="Proteomes" id="UP000010094">
    <property type="component" value="Chromosome V"/>
</dbReference>
<keyword evidence="2" id="KW-1185">Reference proteome</keyword>
<accession>I7AMW1</accession>
<reference evidence="1 2" key="1">
    <citation type="journal article" date="2012" name="Proc. Natl. Acad. Sci. U.S.A.">
        <title>Gain and loss of multiple functionally related, horizontally transferred genes in the reduced genomes of two microsporidian parasites.</title>
        <authorList>
            <person name="Pombert J.-F."/>
            <person name="Selman M."/>
            <person name="Burki F."/>
            <person name="Bardell F.T."/>
            <person name="Farinelli L."/>
            <person name="Solter L.F."/>
            <person name="Whitman D.W."/>
            <person name="Weiss L.M."/>
            <person name="Corradi N."/>
            <person name="Keeling P.J."/>
        </authorList>
    </citation>
    <scope>NUCLEOTIDE SEQUENCE [LARGE SCALE GENOMIC DNA]</scope>
    <source>
        <strain evidence="1 2">SJ-2008</strain>
    </source>
</reference>
<organism evidence="1 2">
    <name type="scientific">Encephalitozoon romaleae (strain SJ-2008)</name>
    <name type="common">Microsporidian parasite</name>
    <dbReference type="NCBI Taxonomy" id="1178016"/>
    <lineage>
        <taxon>Eukaryota</taxon>
        <taxon>Fungi</taxon>
        <taxon>Fungi incertae sedis</taxon>
        <taxon>Microsporidia</taxon>
        <taxon>Unikaryonidae</taxon>
        <taxon>Encephalitozoon</taxon>
    </lineage>
</organism>
<dbReference type="HOGENOM" id="CLU_1214747_0_0_1"/>
<dbReference type="RefSeq" id="XP_009264581.1">
    <property type="nucleotide sequence ID" value="XM_009266306.1"/>
</dbReference>
<dbReference type="OrthoDB" id="2191354at2759"/>